<keyword evidence="7 10" id="KW-0472">Membrane</keyword>
<dbReference type="InterPro" id="IPR003593">
    <property type="entry name" value="AAA+_ATPase"/>
</dbReference>
<evidence type="ECO:0000256" key="7">
    <source>
        <dbReference type="ARBA" id="ARBA00023136"/>
    </source>
</evidence>
<dbReference type="GO" id="GO:0005774">
    <property type="term" value="C:vacuolar membrane"/>
    <property type="evidence" value="ECO:0007669"/>
    <property type="project" value="TreeGrafter"/>
</dbReference>
<evidence type="ECO:0000256" key="5">
    <source>
        <dbReference type="ARBA" id="ARBA00022840"/>
    </source>
</evidence>
<dbReference type="GO" id="GO:0005524">
    <property type="term" value="F:ATP binding"/>
    <property type="evidence" value="ECO:0007669"/>
    <property type="project" value="UniProtKB-KW"/>
</dbReference>
<evidence type="ECO:0000259" key="12">
    <source>
        <dbReference type="PROSITE" id="PS50929"/>
    </source>
</evidence>
<keyword evidence="3 10" id="KW-0812">Transmembrane</keyword>
<dbReference type="PANTHER" id="PTHR24221:SF651">
    <property type="entry name" value="HEAVY METAL TOLERANCE PROTEIN"/>
    <property type="match status" value="1"/>
</dbReference>
<feature type="region of interest" description="Disordered" evidence="9">
    <location>
        <begin position="922"/>
        <end position="962"/>
    </location>
</feature>
<feature type="transmembrane region" description="Helical" evidence="10">
    <location>
        <begin position="158"/>
        <end position="179"/>
    </location>
</feature>
<feature type="transmembrane region" description="Helical" evidence="10">
    <location>
        <begin position="466"/>
        <end position="488"/>
    </location>
</feature>
<dbReference type="PROSITE" id="PS00211">
    <property type="entry name" value="ABC_TRANSPORTER_1"/>
    <property type="match status" value="1"/>
</dbReference>
<dbReference type="FunFam" id="3.40.50.300:FF:000186">
    <property type="entry name" value="ATP-binding cassette sub-family B member 7, mitochondrial"/>
    <property type="match status" value="1"/>
</dbReference>
<dbReference type="InterPro" id="IPR027417">
    <property type="entry name" value="P-loop_NTPase"/>
</dbReference>
<comment type="similarity">
    <text evidence="8">Belongs to the ABC transporter superfamily. ABCB family. Heavy Metal importer (TC 3.A.1.210) subfamily.</text>
</comment>
<sequence>MALLASTPLSLQQTYQILNYARTLYPAIILGVFIISFIVFGVINSPYDGDKITVHAMRGPGGRPLPMRRKSNNQIKEAVATKDFSPRTKAAFAILTGGVIVAFVLNGIATLIQVITLMNDHWWPGQSAVVFIVASFFAWGVVFISIVDTKPSPTWVHLATWSIALPLELIILGSVLHIYTQPHHEPAIGDQEGGMLREDVTPWEIFEVIVYFVRMLLLFGLVVLYAVMALAVRRETAKDSGEGTEDREPLLNNASGSSHTNGHTNGHAYGTTPSSLPHSKEQPDAWAKPTETPMVTWYAYIRGFAVLLPYLWPRKSLKLQGLALTCFLLMSGQRVINVFVPILSGRITNALSGTGGHGVHAPWVIITLYIAARWLQGNQGVFGAARSVLWVPVEQYSYRAISTAAFEHVHGLSAEFHTGKRTGELISALNKGSSINSFLEMVTFNVGPMIFDLGVAIVYLTAEFDVYLGLVVAITTFLYIYVTIRLAAWRVTLRRNYTNADREMEAVKNDSLHSWDTVKYFNAESYEFTRYRKSIMAMQKHEFNVEMTLALMNVVQGSLFMVALLAVCFIEAYQVAAGYSTVGKFVTLLFYMAQLQAPLNFFGTFYRAIQNNLINAERMLELFKEQPNVVDRPDAKTLTECHGDIVFDHVNFSYDKRQEALTNFSFHCPPGTTTALVGESGGGKTTVMRLLFRYYNPETGQIRVDGHDVNDISIDSLRSHIGVVPQDCNMFNESIMYNLRYANQDATDEQIFDACRAASIHDRIVQFADGYDTKVGERGVKLSGGERQRVAIARTILKNPKITLLDEATAALDTDTEEKVQDALKTLAQGRTMLIIAHRLSTIVEADQILVLSGGTVVERGTHAELIEKDGKYASMWRKQSRAQKAAAEAEELRTRARKAMEAAELDSASVSEDEIDRARAARNVKKGHKRVNFSQSSGTGGSGLRRTPALNIDDGLPEGHP</sequence>
<dbReference type="PANTHER" id="PTHR24221">
    <property type="entry name" value="ATP-BINDING CASSETTE SUB-FAMILY B"/>
    <property type="match status" value="1"/>
</dbReference>
<dbReference type="InterPro" id="IPR017871">
    <property type="entry name" value="ABC_transporter-like_CS"/>
</dbReference>
<dbReference type="GO" id="GO:0000041">
    <property type="term" value="P:transition metal ion transport"/>
    <property type="evidence" value="ECO:0007669"/>
    <property type="project" value="UniProtKB-ARBA"/>
</dbReference>
<evidence type="ECO:0000256" key="4">
    <source>
        <dbReference type="ARBA" id="ARBA00022741"/>
    </source>
</evidence>
<dbReference type="SUPFAM" id="SSF52540">
    <property type="entry name" value="P-loop containing nucleoside triphosphate hydrolases"/>
    <property type="match status" value="1"/>
</dbReference>
<dbReference type="Gene3D" id="3.40.50.300">
    <property type="entry name" value="P-loop containing nucleotide triphosphate hydrolases"/>
    <property type="match status" value="1"/>
</dbReference>
<feature type="compositionally biased region" description="Basic residues" evidence="9">
    <location>
        <begin position="922"/>
        <end position="932"/>
    </location>
</feature>
<comment type="subcellular location">
    <subcellularLocation>
        <location evidence="1">Membrane</location>
        <topology evidence="1">Multi-pass membrane protein</topology>
    </subcellularLocation>
</comment>
<feature type="domain" description="ABC transmembrane type-1" evidence="12">
    <location>
        <begin position="324"/>
        <end position="611"/>
    </location>
</feature>
<feature type="transmembrane region" description="Helical" evidence="10">
    <location>
        <begin position="127"/>
        <end position="146"/>
    </location>
</feature>
<comment type="caution">
    <text evidence="13">The sequence shown here is derived from an EMBL/GenBank/DDBJ whole genome shotgun (WGS) entry which is preliminary data.</text>
</comment>
<dbReference type="Gene3D" id="1.20.1560.10">
    <property type="entry name" value="ABC transporter type 1, transmembrane domain"/>
    <property type="match status" value="1"/>
</dbReference>
<reference evidence="13 14" key="1">
    <citation type="submission" date="2023-08" db="EMBL/GenBank/DDBJ databases">
        <title>Black Yeasts Isolated from many extreme environments.</title>
        <authorList>
            <person name="Coleine C."/>
            <person name="Stajich J.E."/>
            <person name="Selbmann L."/>
        </authorList>
    </citation>
    <scope>NUCLEOTIDE SEQUENCE [LARGE SCALE GENOMIC DNA]</scope>
    <source>
        <strain evidence="13 14">CCFEE 5910</strain>
    </source>
</reference>
<evidence type="ECO:0000313" key="14">
    <source>
        <dbReference type="Proteomes" id="UP001309876"/>
    </source>
</evidence>
<proteinExistence type="inferred from homology"/>
<evidence type="ECO:0000256" key="6">
    <source>
        <dbReference type="ARBA" id="ARBA00022989"/>
    </source>
</evidence>
<dbReference type="GO" id="GO:0140359">
    <property type="term" value="F:ABC-type transporter activity"/>
    <property type="evidence" value="ECO:0007669"/>
    <property type="project" value="InterPro"/>
</dbReference>
<feature type="region of interest" description="Disordered" evidence="9">
    <location>
        <begin position="237"/>
        <end position="286"/>
    </location>
</feature>
<dbReference type="AlphaFoldDB" id="A0AAN7T6X6"/>
<evidence type="ECO:0000256" key="2">
    <source>
        <dbReference type="ARBA" id="ARBA00022448"/>
    </source>
</evidence>
<dbReference type="SMART" id="SM00382">
    <property type="entry name" value="AAA"/>
    <property type="match status" value="1"/>
</dbReference>
<dbReference type="SUPFAM" id="SSF90123">
    <property type="entry name" value="ABC transporter transmembrane region"/>
    <property type="match status" value="1"/>
</dbReference>
<feature type="transmembrane region" description="Helical" evidence="10">
    <location>
        <begin position="24"/>
        <end position="43"/>
    </location>
</feature>
<evidence type="ECO:0000313" key="13">
    <source>
        <dbReference type="EMBL" id="KAK5091478.1"/>
    </source>
</evidence>
<evidence type="ECO:0000256" key="8">
    <source>
        <dbReference type="ARBA" id="ARBA00024363"/>
    </source>
</evidence>
<evidence type="ECO:0000256" key="3">
    <source>
        <dbReference type="ARBA" id="ARBA00022692"/>
    </source>
</evidence>
<feature type="domain" description="ABC transporter" evidence="11">
    <location>
        <begin position="645"/>
        <end position="879"/>
    </location>
</feature>
<feature type="compositionally biased region" description="Polar residues" evidence="9">
    <location>
        <begin position="252"/>
        <end position="264"/>
    </location>
</feature>
<dbReference type="PROSITE" id="PS50893">
    <property type="entry name" value="ABC_TRANSPORTER_2"/>
    <property type="match status" value="1"/>
</dbReference>
<keyword evidence="2" id="KW-0813">Transport</keyword>
<organism evidence="13 14">
    <name type="scientific">Lithohypha guttulata</name>
    <dbReference type="NCBI Taxonomy" id="1690604"/>
    <lineage>
        <taxon>Eukaryota</taxon>
        <taxon>Fungi</taxon>
        <taxon>Dikarya</taxon>
        <taxon>Ascomycota</taxon>
        <taxon>Pezizomycotina</taxon>
        <taxon>Eurotiomycetes</taxon>
        <taxon>Chaetothyriomycetidae</taxon>
        <taxon>Chaetothyriales</taxon>
        <taxon>Trichomeriaceae</taxon>
        <taxon>Lithohypha</taxon>
    </lineage>
</organism>
<evidence type="ECO:0000256" key="9">
    <source>
        <dbReference type="SAM" id="MobiDB-lite"/>
    </source>
</evidence>
<feature type="transmembrane region" description="Helical" evidence="10">
    <location>
        <begin position="438"/>
        <end position="460"/>
    </location>
</feature>
<keyword evidence="14" id="KW-1185">Reference proteome</keyword>
<dbReference type="InterPro" id="IPR003439">
    <property type="entry name" value="ABC_transporter-like_ATP-bd"/>
</dbReference>
<feature type="transmembrane region" description="Helical" evidence="10">
    <location>
        <begin position="549"/>
        <end position="576"/>
    </location>
</feature>
<dbReference type="Pfam" id="PF00664">
    <property type="entry name" value="ABC_membrane"/>
    <property type="match status" value="1"/>
</dbReference>
<gene>
    <name evidence="13" type="primary">hmt1</name>
    <name evidence="13" type="ORF">LTR05_001661</name>
</gene>
<evidence type="ECO:0000256" key="10">
    <source>
        <dbReference type="SAM" id="Phobius"/>
    </source>
</evidence>
<evidence type="ECO:0000259" key="11">
    <source>
        <dbReference type="PROSITE" id="PS50893"/>
    </source>
</evidence>
<dbReference type="InterPro" id="IPR036640">
    <property type="entry name" value="ABC1_TM_sf"/>
</dbReference>
<keyword evidence="6 10" id="KW-1133">Transmembrane helix</keyword>
<feature type="transmembrane region" description="Helical" evidence="10">
    <location>
        <begin position="92"/>
        <end position="115"/>
    </location>
</feature>
<dbReference type="GO" id="GO:0016887">
    <property type="term" value="F:ATP hydrolysis activity"/>
    <property type="evidence" value="ECO:0007669"/>
    <property type="project" value="InterPro"/>
</dbReference>
<accession>A0AAN7T6X6</accession>
<evidence type="ECO:0000256" key="1">
    <source>
        <dbReference type="ARBA" id="ARBA00004141"/>
    </source>
</evidence>
<dbReference type="Proteomes" id="UP001309876">
    <property type="component" value="Unassembled WGS sequence"/>
</dbReference>
<name>A0AAN7T6X6_9EURO</name>
<feature type="compositionally biased region" description="Basic and acidic residues" evidence="9">
    <location>
        <begin position="237"/>
        <end position="249"/>
    </location>
</feature>
<protein>
    <submittedName>
        <fullName evidence="13">ATP-binding cassette-type vacuolar membrane transporter Hmt1</fullName>
    </submittedName>
</protein>
<dbReference type="InterPro" id="IPR039421">
    <property type="entry name" value="Type_1_exporter"/>
</dbReference>
<dbReference type="RefSeq" id="XP_064751977.1">
    <property type="nucleotide sequence ID" value="XM_064900901.1"/>
</dbReference>
<dbReference type="FunFam" id="1.20.1560.10:FF:000050">
    <property type="entry name" value="Vacuolar ABC heavy metal transporter (Hmt1)"/>
    <property type="match status" value="1"/>
</dbReference>
<dbReference type="EMBL" id="JAVRRJ010000001">
    <property type="protein sequence ID" value="KAK5091478.1"/>
    <property type="molecule type" value="Genomic_DNA"/>
</dbReference>
<dbReference type="GeneID" id="90026240"/>
<feature type="transmembrane region" description="Helical" evidence="10">
    <location>
        <begin position="208"/>
        <end position="232"/>
    </location>
</feature>
<keyword evidence="5 13" id="KW-0067">ATP-binding</keyword>
<dbReference type="CDD" id="cd18583">
    <property type="entry name" value="ABC_6TM_HMT1"/>
    <property type="match status" value="1"/>
</dbReference>
<dbReference type="Pfam" id="PF00005">
    <property type="entry name" value="ABC_tran"/>
    <property type="match status" value="1"/>
</dbReference>
<feature type="transmembrane region" description="Helical" evidence="10">
    <location>
        <begin position="295"/>
        <end position="313"/>
    </location>
</feature>
<feature type="transmembrane region" description="Helical" evidence="10">
    <location>
        <begin position="319"/>
        <end position="340"/>
    </location>
</feature>
<keyword evidence="4" id="KW-0547">Nucleotide-binding</keyword>
<dbReference type="InterPro" id="IPR011527">
    <property type="entry name" value="ABC1_TM_dom"/>
</dbReference>
<dbReference type="PROSITE" id="PS50929">
    <property type="entry name" value="ABC_TM1F"/>
    <property type="match status" value="1"/>
</dbReference>